<dbReference type="EMBL" id="VSWC01000093">
    <property type="protein sequence ID" value="KAA1089534.1"/>
    <property type="molecule type" value="Genomic_DNA"/>
</dbReference>
<reference evidence="2 3" key="1">
    <citation type="submission" date="2019-05" db="EMBL/GenBank/DDBJ databases">
        <title>Emergence of the Ug99 lineage of the wheat stem rust pathogen through somatic hybridization.</title>
        <authorList>
            <person name="Li F."/>
            <person name="Upadhyaya N.M."/>
            <person name="Sperschneider J."/>
            <person name="Matny O."/>
            <person name="Nguyen-Phuc H."/>
            <person name="Mago R."/>
            <person name="Raley C."/>
            <person name="Miller M.E."/>
            <person name="Silverstein K.A.T."/>
            <person name="Henningsen E."/>
            <person name="Hirsch C.D."/>
            <person name="Visser B."/>
            <person name="Pretorius Z.A."/>
            <person name="Steffenson B.J."/>
            <person name="Schwessinger B."/>
            <person name="Dodds P.N."/>
            <person name="Figueroa M."/>
        </authorList>
    </citation>
    <scope>NUCLEOTIDE SEQUENCE [LARGE SCALE GENOMIC DNA]</scope>
    <source>
        <strain evidence="2">21-0</strain>
    </source>
</reference>
<evidence type="ECO:0008006" key="4">
    <source>
        <dbReference type="Google" id="ProtNLM"/>
    </source>
</evidence>
<dbReference type="AlphaFoldDB" id="A0A5B0NLZ3"/>
<name>A0A5B0NLZ3_PUCGR</name>
<feature type="chain" id="PRO_5022785285" description="Secreted protein" evidence="1">
    <location>
        <begin position="18"/>
        <end position="76"/>
    </location>
</feature>
<feature type="signal peptide" evidence="1">
    <location>
        <begin position="1"/>
        <end position="17"/>
    </location>
</feature>
<keyword evidence="1" id="KW-0732">Signal</keyword>
<evidence type="ECO:0000313" key="3">
    <source>
        <dbReference type="Proteomes" id="UP000324748"/>
    </source>
</evidence>
<accession>A0A5B0NLZ3</accession>
<keyword evidence="3" id="KW-1185">Reference proteome</keyword>
<proteinExistence type="predicted"/>
<evidence type="ECO:0000256" key="1">
    <source>
        <dbReference type="SAM" id="SignalP"/>
    </source>
</evidence>
<sequence>MPVDAMLLLSSLHLSVMDPLPPHESKSPRGDCPGLCLFPVPGCSTPKTWYIKVPPAPSFMAPKVSKRLKLTNYANV</sequence>
<dbReference type="Proteomes" id="UP000324748">
    <property type="component" value="Unassembled WGS sequence"/>
</dbReference>
<organism evidence="2 3">
    <name type="scientific">Puccinia graminis f. sp. tritici</name>
    <dbReference type="NCBI Taxonomy" id="56615"/>
    <lineage>
        <taxon>Eukaryota</taxon>
        <taxon>Fungi</taxon>
        <taxon>Dikarya</taxon>
        <taxon>Basidiomycota</taxon>
        <taxon>Pucciniomycotina</taxon>
        <taxon>Pucciniomycetes</taxon>
        <taxon>Pucciniales</taxon>
        <taxon>Pucciniaceae</taxon>
        <taxon>Puccinia</taxon>
    </lineage>
</organism>
<evidence type="ECO:0000313" key="2">
    <source>
        <dbReference type="EMBL" id="KAA1089534.1"/>
    </source>
</evidence>
<protein>
    <recommendedName>
        <fullName evidence="4">Secreted protein</fullName>
    </recommendedName>
</protein>
<comment type="caution">
    <text evidence="2">The sequence shown here is derived from an EMBL/GenBank/DDBJ whole genome shotgun (WGS) entry which is preliminary data.</text>
</comment>
<gene>
    <name evidence="2" type="ORF">PGT21_021149</name>
</gene>